<feature type="transmembrane region" description="Helical" evidence="3">
    <location>
        <begin position="100"/>
        <end position="118"/>
    </location>
</feature>
<dbReference type="InterPro" id="IPR011129">
    <property type="entry name" value="CSD"/>
</dbReference>
<gene>
    <name evidence="5" type="ORF">SAMN04488035_0611</name>
</gene>
<dbReference type="AlphaFoldDB" id="A0A1I2DL20"/>
<sequence>MAIDRLSTRLEGTLADWNDERGFGFIAPATGGPSVFVHVSAFPRGRRPSRGCAVSYAEGVGERGRPRAYRVQYLRQPTAGPGRGRRVGRGGGGERGPGRTWPALVVVGVFASVLLALLARDQLPALVVGAYGGLSVVALAAYRADKAAAQQGRWRTPESTLHLIGLLGGWPGALVARPLFRHKTRKQPFVTVFWLTVVVNCAAVAWLVHAAPLG</sequence>
<dbReference type="Gene3D" id="2.40.50.140">
    <property type="entry name" value="Nucleic acid-binding proteins"/>
    <property type="match status" value="1"/>
</dbReference>
<dbReference type="InterPro" id="IPR052069">
    <property type="entry name" value="Ca-reg_mRNA-binding_domain"/>
</dbReference>
<feature type="transmembrane region" description="Helical" evidence="3">
    <location>
        <begin position="125"/>
        <end position="142"/>
    </location>
</feature>
<proteinExistence type="predicted"/>
<dbReference type="Pfam" id="PF06961">
    <property type="entry name" value="DUF1294"/>
    <property type="match status" value="1"/>
</dbReference>
<dbReference type="SUPFAM" id="SSF50249">
    <property type="entry name" value="Nucleic acid-binding proteins"/>
    <property type="match status" value="1"/>
</dbReference>
<keyword evidence="3" id="KW-0472">Membrane</keyword>
<keyword evidence="1" id="KW-0597">Phosphoprotein</keyword>
<keyword evidence="6" id="KW-1185">Reference proteome</keyword>
<dbReference type="PROSITE" id="PS51857">
    <property type="entry name" value="CSD_2"/>
    <property type="match status" value="1"/>
</dbReference>
<evidence type="ECO:0000313" key="5">
    <source>
        <dbReference type="EMBL" id="SFE81305.1"/>
    </source>
</evidence>
<evidence type="ECO:0000256" key="1">
    <source>
        <dbReference type="ARBA" id="ARBA00022553"/>
    </source>
</evidence>
<dbReference type="STRING" id="285351.SAMN04488035_0611"/>
<dbReference type="GO" id="GO:0005737">
    <property type="term" value="C:cytoplasm"/>
    <property type="evidence" value="ECO:0007669"/>
    <property type="project" value="TreeGrafter"/>
</dbReference>
<dbReference type="InterPro" id="IPR010718">
    <property type="entry name" value="DUF1294"/>
</dbReference>
<feature type="domain" description="CSD" evidence="4">
    <location>
        <begin position="9"/>
        <end position="73"/>
    </location>
</feature>
<feature type="region of interest" description="Disordered" evidence="2">
    <location>
        <begin position="77"/>
        <end position="96"/>
    </location>
</feature>
<evidence type="ECO:0000313" key="6">
    <source>
        <dbReference type="Proteomes" id="UP000198520"/>
    </source>
</evidence>
<reference evidence="6" key="1">
    <citation type="submission" date="2016-10" db="EMBL/GenBank/DDBJ databases">
        <authorList>
            <person name="Varghese N."/>
            <person name="Submissions S."/>
        </authorList>
    </citation>
    <scope>NUCLEOTIDE SEQUENCE [LARGE SCALE GENOMIC DNA]</scope>
    <source>
        <strain evidence="6">DSM 19083</strain>
    </source>
</reference>
<dbReference type="PANTHER" id="PTHR12962">
    <property type="entry name" value="CALCIUM-REGULATED HEAT STABLE PROTEIN CRHSP-24-RELATED"/>
    <property type="match status" value="1"/>
</dbReference>
<organism evidence="5 6">
    <name type="scientific">Flavimobilis marinus</name>
    <dbReference type="NCBI Taxonomy" id="285351"/>
    <lineage>
        <taxon>Bacteria</taxon>
        <taxon>Bacillati</taxon>
        <taxon>Actinomycetota</taxon>
        <taxon>Actinomycetes</taxon>
        <taxon>Micrococcales</taxon>
        <taxon>Jonesiaceae</taxon>
        <taxon>Flavimobilis</taxon>
    </lineage>
</organism>
<dbReference type="Pfam" id="PF00313">
    <property type="entry name" value="CSD"/>
    <property type="match status" value="1"/>
</dbReference>
<evidence type="ECO:0000256" key="3">
    <source>
        <dbReference type="SAM" id="Phobius"/>
    </source>
</evidence>
<feature type="transmembrane region" description="Helical" evidence="3">
    <location>
        <begin position="162"/>
        <end position="180"/>
    </location>
</feature>
<dbReference type="SMART" id="SM00357">
    <property type="entry name" value="CSP"/>
    <property type="match status" value="1"/>
</dbReference>
<dbReference type="GO" id="GO:0003730">
    <property type="term" value="F:mRNA 3'-UTR binding"/>
    <property type="evidence" value="ECO:0007669"/>
    <property type="project" value="TreeGrafter"/>
</dbReference>
<dbReference type="CDD" id="cd04458">
    <property type="entry name" value="CSP_CDS"/>
    <property type="match status" value="1"/>
</dbReference>
<protein>
    <submittedName>
        <fullName evidence="5">Uncharacterized membrane protein YsdA, DUF1294 family</fullName>
    </submittedName>
</protein>
<dbReference type="PANTHER" id="PTHR12962:SF1">
    <property type="entry name" value="COLD SHOCK DOMAIN-CONTAINING PROTEIN CG9705"/>
    <property type="match status" value="1"/>
</dbReference>
<feature type="transmembrane region" description="Helical" evidence="3">
    <location>
        <begin position="192"/>
        <end position="211"/>
    </location>
</feature>
<keyword evidence="3" id="KW-1133">Transmembrane helix</keyword>
<dbReference type="Proteomes" id="UP000198520">
    <property type="component" value="Unassembled WGS sequence"/>
</dbReference>
<dbReference type="InterPro" id="IPR002059">
    <property type="entry name" value="CSP_DNA-bd"/>
</dbReference>
<evidence type="ECO:0000256" key="2">
    <source>
        <dbReference type="SAM" id="MobiDB-lite"/>
    </source>
</evidence>
<dbReference type="EMBL" id="FONZ01000001">
    <property type="protein sequence ID" value="SFE81305.1"/>
    <property type="molecule type" value="Genomic_DNA"/>
</dbReference>
<dbReference type="InterPro" id="IPR012340">
    <property type="entry name" value="NA-bd_OB-fold"/>
</dbReference>
<accession>A0A1I2DL20</accession>
<name>A0A1I2DL20_9MICO</name>
<keyword evidence="3" id="KW-0812">Transmembrane</keyword>
<evidence type="ECO:0000259" key="4">
    <source>
        <dbReference type="PROSITE" id="PS51857"/>
    </source>
</evidence>
<dbReference type="RefSeq" id="WP_219810173.1">
    <property type="nucleotide sequence ID" value="NZ_BNAN01000001.1"/>
</dbReference>
<dbReference type="GO" id="GO:0043488">
    <property type="term" value="P:regulation of mRNA stability"/>
    <property type="evidence" value="ECO:0007669"/>
    <property type="project" value="TreeGrafter"/>
</dbReference>